<accession>A0A7H0K057</accession>
<evidence type="ECO:0000313" key="2">
    <source>
        <dbReference type="EMBL" id="QNP90673.1"/>
    </source>
</evidence>
<dbReference type="AlphaFoldDB" id="A0A7H0K057"/>
<sequence length="74" mass="8151">MDIKIGLADTQRELSIKLPEGQENVIATVEQAIDSGAATFKLEDDKGHVYLIRTERVLYVEQGSAAARSVGFMR</sequence>
<dbReference type="InterPro" id="IPR021456">
    <property type="entry name" value="DUF3107"/>
</dbReference>
<dbReference type="KEGG" id="cluj:IAU68_02515"/>
<evidence type="ECO:0000313" key="1">
    <source>
        <dbReference type="EMBL" id="MBC3179120.1"/>
    </source>
</evidence>
<reference evidence="3 4" key="1">
    <citation type="submission" date="2020-08" db="EMBL/GenBank/DDBJ databases">
        <title>novel species in genus Corynebacterium.</title>
        <authorList>
            <person name="Zhang G."/>
        </authorList>
    </citation>
    <scope>NUCLEOTIDE SEQUENCE [LARGE SCALE GENOMIC DNA]</scope>
    <source>
        <strain evidence="2">Zg-917</strain>
        <strain evidence="3 4">zg-917</strain>
    </source>
</reference>
<dbReference type="EMBL" id="JACMYE010000005">
    <property type="protein sequence ID" value="MBC3179120.1"/>
    <property type="molecule type" value="Genomic_DNA"/>
</dbReference>
<organism evidence="2 3">
    <name type="scientific">Corynebacterium lujinxingii</name>
    <dbReference type="NCBI Taxonomy" id="2763010"/>
    <lineage>
        <taxon>Bacteria</taxon>
        <taxon>Bacillati</taxon>
        <taxon>Actinomycetota</taxon>
        <taxon>Actinomycetes</taxon>
        <taxon>Mycobacteriales</taxon>
        <taxon>Corynebacteriaceae</taxon>
        <taxon>Corynebacterium</taxon>
    </lineage>
</organism>
<dbReference type="RefSeq" id="WP_171194207.1">
    <property type="nucleotide sequence ID" value="NZ_CP061032.1"/>
</dbReference>
<keyword evidence="4" id="KW-1185">Reference proteome</keyword>
<evidence type="ECO:0000313" key="3">
    <source>
        <dbReference type="Proteomes" id="UP000516235"/>
    </source>
</evidence>
<dbReference type="EMBL" id="CP061032">
    <property type="protein sequence ID" value="QNP90673.1"/>
    <property type="molecule type" value="Genomic_DNA"/>
</dbReference>
<proteinExistence type="predicted"/>
<gene>
    <name evidence="1" type="ORF">H7348_07320</name>
    <name evidence="2" type="ORF">IAU68_02515</name>
</gene>
<dbReference type="Proteomes" id="UP000516235">
    <property type="component" value="Chromosome"/>
</dbReference>
<dbReference type="Pfam" id="PF11305">
    <property type="entry name" value="DUF3107"/>
    <property type="match status" value="1"/>
</dbReference>
<dbReference type="Proteomes" id="UP000642876">
    <property type="component" value="Unassembled WGS sequence"/>
</dbReference>
<name>A0A7H0K057_9CORY</name>
<protein>
    <submittedName>
        <fullName evidence="2">DUF3107 domain-containing protein</fullName>
    </submittedName>
</protein>
<evidence type="ECO:0000313" key="4">
    <source>
        <dbReference type="Proteomes" id="UP000642876"/>
    </source>
</evidence>